<gene>
    <name evidence="2" type="primary">tag</name>
    <name evidence="2" type="ORF">NCTC10924_01877</name>
</gene>
<dbReference type="SUPFAM" id="SSF48150">
    <property type="entry name" value="DNA-glycosylase"/>
    <property type="match status" value="1"/>
</dbReference>
<dbReference type="EMBL" id="LR594052">
    <property type="protein sequence ID" value="VTT47069.1"/>
    <property type="molecule type" value="Genomic_DNA"/>
</dbReference>
<sequence length="189" mass="21947">MVQRCHWVPVANPLYCAYHDKEWGRPIYDDQKLFELLCLESYQSGLSWLTVLRKRAAFNQVFHNYDIKKVALFSSKEIADALQNPSIIRHRLKLEATVNNAKAVQKIQEDYGSFSNFLWEFVNHQPIDNLVNKENPAPAQTSLSTSLAKTLKKYGFKFLGPTTVYSFMQASGMVNDHEENCAYKWNRYD</sequence>
<dbReference type="InterPro" id="IPR005019">
    <property type="entry name" value="Adenine_glyco"/>
</dbReference>
<accession>A0A4V6LZ73</accession>
<dbReference type="InterPro" id="IPR011257">
    <property type="entry name" value="DNA_glycosylase"/>
</dbReference>
<dbReference type="PANTHER" id="PTHR30037:SF4">
    <property type="entry name" value="DNA-3-METHYLADENINE GLYCOSYLASE I"/>
    <property type="match status" value="1"/>
</dbReference>
<feature type="binding site" evidence="1">
    <location>
        <position position="5"/>
    </location>
    <ligand>
        <name>Zn(2+)</name>
        <dbReference type="ChEBI" id="CHEBI:29105"/>
    </ligand>
</feature>
<reference evidence="2 3" key="1">
    <citation type="submission" date="2019-05" db="EMBL/GenBank/DDBJ databases">
        <authorList>
            <consortium name="Pathogen Informatics"/>
        </authorList>
    </citation>
    <scope>NUCLEOTIDE SEQUENCE [LARGE SCALE GENOMIC DNA]</scope>
    <source>
        <strain evidence="2 3">NCTC10924</strain>
    </source>
</reference>
<feature type="binding site" evidence="1">
    <location>
        <position position="181"/>
    </location>
    <ligand>
        <name>Zn(2+)</name>
        <dbReference type="ChEBI" id="CHEBI:29105"/>
    </ligand>
</feature>
<keyword evidence="1" id="KW-0862">Zinc</keyword>
<dbReference type="GO" id="GO:0046872">
    <property type="term" value="F:metal ion binding"/>
    <property type="evidence" value="ECO:0007669"/>
    <property type="project" value="UniProtKB-KW"/>
</dbReference>
<dbReference type="RefSeq" id="WP_003083576.1">
    <property type="nucleotide sequence ID" value="NZ_CP070236.1"/>
</dbReference>
<keyword evidence="2" id="KW-0326">Glycosidase</keyword>
<dbReference type="OrthoDB" id="9807664at2"/>
<protein>
    <submittedName>
        <fullName evidence="2">DNA-3-methyladenine glycosylase I</fullName>
        <ecNumber evidence="2">3.2.2.20</ecNumber>
    </submittedName>
</protein>
<dbReference type="Pfam" id="PF03352">
    <property type="entry name" value="Adenine_glyco"/>
    <property type="match status" value="1"/>
</dbReference>
<dbReference type="Gene3D" id="1.10.340.30">
    <property type="entry name" value="Hypothetical protein, domain 2"/>
    <property type="match status" value="1"/>
</dbReference>
<name>A0A4V6LZ73_STRPO</name>
<dbReference type="EC" id="3.2.2.20" evidence="2"/>
<feature type="binding site" evidence="1">
    <location>
        <position position="177"/>
    </location>
    <ligand>
        <name>Zn(2+)</name>
        <dbReference type="ChEBI" id="CHEBI:29105"/>
    </ligand>
</feature>
<feature type="binding site" evidence="1">
    <location>
        <position position="19"/>
    </location>
    <ligand>
        <name>Zn(2+)</name>
        <dbReference type="ChEBI" id="CHEBI:29105"/>
    </ligand>
</feature>
<evidence type="ECO:0000313" key="2">
    <source>
        <dbReference type="EMBL" id="VTT47069.1"/>
    </source>
</evidence>
<keyword evidence="2" id="KW-0378">Hydrolase</keyword>
<dbReference type="AlphaFoldDB" id="A0A4V6LZ73"/>
<keyword evidence="1" id="KW-0479">Metal-binding</keyword>
<dbReference type="Proteomes" id="UP000306241">
    <property type="component" value="Chromosome"/>
</dbReference>
<dbReference type="GO" id="GO:0008725">
    <property type="term" value="F:DNA-3-methyladenine glycosylase activity"/>
    <property type="evidence" value="ECO:0007669"/>
    <property type="project" value="UniProtKB-EC"/>
</dbReference>
<dbReference type="GO" id="GO:0006284">
    <property type="term" value="P:base-excision repair"/>
    <property type="evidence" value="ECO:0007669"/>
    <property type="project" value="InterPro"/>
</dbReference>
<evidence type="ECO:0000313" key="3">
    <source>
        <dbReference type="Proteomes" id="UP000306241"/>
    </source>
</evidence>
<dbReference type="PANTHER" id="PTHR30037">
    <property type="entry name" value="DNA-3-METHYLADENINE GLYCOSYLASE 1"/>
    <property type="match status" value="1"/>
</dbReference>
<organism evidence="2 3">
    <name type="scientific">Streptococcus porcinus</name>
    <dbReference type="NCBI Taxonomy" id="1340"/>
    <lineage>
        <taxon>Bacteria</taxon>
        <taxon>Bacillati</taxon>
        <taxon>Bacillota</taxon>
        <taxon>Bacilli</taxon>
        <taxon>Lactobacillales</taxon>
        <taxon>Streptococcaceae</taxon>
        <taxon>Streptococcus</taxon>
    </lineage>
</organism>
<proteinExistence type="predicted"/>
<evidence type="ECO:0000256" key="1">
    <source>
        <dbReference type="PIRSR" id="PIRSR605019-1"/>
    </source>
</evidence>
<dbReference type="InterPro" id="IPR052891">
    <property type="entry name" value="DNA-3mA_glycosylase"/>
</dbReference>